<accession>A0A846MZI9</accession>
<sequence length="194" mass="21065">MSEPAPRLNTALIVSLCVNLLLAGVIATAMYRFAAHPPGPAPQPPQAAPSERVQVRQLMSPKFLSHISPEQAAKIRQVAEAHHPKLERLKADAQAARQDLLKIFSAPELDQTALKNGFAKMQAADIAIGTEFTKVALEIAPMLSPEERKKAAEWQSHHGPFGPMGWRPGPPPGREGDSHDRDGHDRDGAREGHP</sequence>
<gene>
    <name evidence="3" type="ORF">FHS83_002174</name>
</gene>
<dbReference type="EMBL" id="JAASRM010000001">
    <property type="protein sequence ID" value="NIK88856.1"/>
    <property type="molecule type" value="Genomic_DNA"/>
</dbReference>
<dbReference type="AlphaFoldDB" id="A0A846MZI9"/>
<protein>
    <submittedName>
        <fullName evidence="3">Putative membrane protein</fullName>
    </submittedName>
</protein>
<organism evidence="3 4">
    <name type="scientific">Rhizomicrobium palustre</name>
    <dbReference type="NCBI Taxonomy" id="189966"/>
    <lineage>
        <taxon>Bacteria</taxon>
        <taxon>Pseudomonadati</taxon>
        <taxon>Pseudomonadota</taxon>
        <taxon>Alphaproteobacteria</taxon>
        <taxon>Micropepsales</taxon>
        <taxon>Micropepsaceae</taxon>
        <taxon>Rhizomicrobium</taxon>
    </lineage>
</organism>
<evidence type="ECO:0000313" key="4">
    <source>
        <dbReference type="Proteomes" id="UP000570514"/>
    </source>
</evidence>
<keyword evidence="2" id="KW-0812">Transmembrane</keyword>
<dbReference type="Gene3D" id="1.20.120.1490">
    <property type="match status" value="1"/>
</dbReference>
<dbReference type="Proteomes" id="UP000570514">
    <property type="component" value="Unassembled WGS sequence"/>
</dbReference>
<evidence type="ECO:0000256" key="1">
    <source>
        <dbReference type="SAM" id="MobiDB-lite"/>
    </source>
</evidence>
<feature type="region of interest" description="Disordered" evidence="1">
    <location>
        <begin position="148"/>
        <end position="194"/>
    </location>
</feature>
<proteinExistence type="predicted"/>
<feature type="transmembrane region" description="Helical" evidence="2">
    <location>
        <begin position="12"/>
        <end position="34"/>
    </location>
</feature>
<evidence type="ECO:0000256" key="2">
    <source>
        <dbReference type="SAM" id="Phobius"/>
    </source>
</evidence>
<feature type="compositionally biased region" description="Basic and acidic residues" evidence="1">
    <location>
        <begin position="174"/>
        <end position="194"/>
    </location>
</feature>
<dbReference type="Pfam" id="PF13801">
    <property type="entry name" value="Metal_resist"/>
    <property type="match status" value="1"/>
</dbReference>
<keyword evidence="2" id="KW-1133">Transmembrane helix</keyword>
<reference evidence="3 4" key="1">
    <citation type="submission" date="2020-03" db="EMBL/GenBank/DDBJ databases">
        <title>Genomic Encyclopedia of Type Strains, Phase IV (KMG-IV): sequencing the most valuable type-strain genomes for metagenomic binning, comparative biology and taxonomic classification.</title>
        <authorList>
            <person name="Goeker M."/>
        </authorList>
    </citation>
    <scope>NUCLEOTIDE SEQUENCE [LARGE SCALE GENOMIC DNA]</scope>
    <source>
        <strain evidence="3 4">DSM 19867</strain>
    </source>
</reference>
<keyword evidence="4" id="KW-1185">Reference proteome</keyword>
<dbReference type="RefSeq" id="WP_167082992.1">
    <property type="nucleotide sequence ID" value="NZ_BAAADC010000001.1"/>
</dbReference>
<name>A0A846MZI9_9PROT</name>
<keyword evidence="2" id="KW-0472">Membrane</keyword>
<evidence type="ECO:0000313" key="3">
    <source>
        <dbReference type="EMBL" id="NIK88856.1"/>
    </source>
</evidence>
<dbReference type="InterPro" id="IPR025961">
    <property type="entry name" value="Metal_resist"/>
</dbReference>
<comment type="caution">
    <text evidence="3">The sequence shown here is derived from an EMBL/GenBank/DDBJ whole genome shotgun (WGS) entry which is preliminary data.</text>
</comment>